<evidence type="ECO:0000256" key="1">
    <source>
        <dbReference type="ARBA" id="ARBA00007381"/>
    </source>
</evidence>
<dbReference type="Gene3D" id="3.30.420.40">
    <property type="match status" value="2"/>
</dbReference>
<dbReference type="InterPro" id="IPR013126">
    <property type="entry name" value="Hsp_70_fam"/>
</dbReference>
<comment type="similarity">
    <text evidence="1">Belongs to the heat shock protein 70 family.</text>
</comment>
<feature type="region of interest" description="Disordered" evidence="6">
    <location>
        <begin position="364"/>
        <end position="386"/>
    </location>
</feature>
<dbReference type="PANTHER" id="PTHR45639">
    <property type="entry name" value="HSC70CB, ISOFORM G-RELATED"/>
    <property type="match status" value="1"/>
</dbReference>
<dbReference type="Pfam" id="PF00012">
    <property type="entry name" value="HSP70"/>
    <property type="match status" value="1"/>
</dbReference>
<evidence type="ECO:0008006" key="9">
    <source>
        <dbReference type="Google" id="ProtNLM"/>
    </source>
</evidence>
<keyword evidence="2" id="KW-0547">Nucleotide-binding</keyword>
<gene>
    <name evidence="7" type="ORF">Aru02nite_69700</name>
</gene>
<sequence length="485" mass="50261">MYAPAHGPLVVGRDAALLARDDPARFEPCPKRRVDDGTVLLGEREVPVTDLLTAILVRVGDEARRVAGTLPPAVLTCPAAWGRRRRDLLTAAAVAAGLTVTAMLTEPTAAAAYFTTVLGHDLRTGQALAVFDVGGGTVDVTVVRRVPDGMRVVATGGLDDLGGIDLDALVVEHVGAGRPDVASAGPDDLRRRDQFWQDARHAREMLSRSASAPLHVPGAPGATHVTRTEFERWAAPVLRRAVEEASRTLARAGLAPGELAGVFLVGGASRTPLVGRLLHQTIGIAPTVLEQPETAVAEGAARSGPQVAPEVAGLPAVPPVPPSVPEPEAPQRRRYGPVVAGALLALLAAVLLVAFRPWQHDARPPVSEGGPTPSASPACPSVQEARDALKRSGNLAKGVTPAIADDPKCRGGYALVVFATQSDGGVDPGGNAILHRTGGRWVFVVSSTDLCGGGGPDMQGRPDWADGLPDDVLTLAGCDPADYTD</sequence>
<evidence type="ECO:0000256" key="5">
    <source>
        <dbReference type="ARBA" id="ARBA00023186"/>
    </source>
</evidence>
<organism evidence="7 8">
    <name type="scientific">Actinocatenispora rupis</name>
    <dbReference type="NCBI Taxonomy" id="519421"/>
    <lineage>
        <taxon>Bacteria</taxon>
        <taxon>Bacillati</taxon>
        <taxon>Actinomycetota</taxon>
        <taxon>Actinomycetes</taxon>
        <taxon>Micromonosporales</taxon>
        <taxon>Micromonosporaceae</taxon>
        <taxon>Actinocatenispora</taxon>
    </lineage>
</organism>
<dbReference type="PROSITE" id="PS00329">
    <property type="entry name" value="HSP70_2"/>
    <property type="match status" value="1"/>
</dbReference>
<comment type="caution">
    <text evidence="7">The sequence shown here is derived from an EMBL/GenBank/DDBJ whole genome shotgun (WGS) entry which is preliminary data.</text>
</comment>
<keyword evidence="4" id="KW-0346">Stress response</keyword>
<dbReference type="InterPro" id="IPR018181">
    <property type="entry name" value="Heat_shock_70_CS"/>
</dbReference>
<accession>A0A8J3JD07</accession>
<evidence type="ECO:0000256" key="4">
    <source>
        <dbReference type="ARBA" id="ARBA00023016"/>
    </source>
</evidence>
<evidence type="ECO:0000256" key="6">
    <source>
        <dbReference type="SAM" id="MobiDB-lite"/>
    </source>
</evidence>
<dbReference type="AlphaFoldDB" id="A0A8J3JD07"/>
<dbReference type="SUPFAM" id="SSF53067">
    <property type="entry name" value="Actin-like ATPase domain"/>
    <property type="match status" value="2"/>
</dbReference>
<proteinExistence type="inferred from homology"/>
<dbReference type="Gene3D" id="3.90.640.10">
    <property type="entry name" value="Actin, Chain A, domain 4"/>
    <property type="match status" value="1"/>
</dbReference>
<keyword evidence="8" id="KW-1185">Reference proteome</keyword>
<evidence type="ECO:0000256" key="3">
    <source>
        <dbReference type="ARBA" id="ARBA00022840"/>
    </source>
</evidence>
<name>A0A8J3JD07_9ACTN</name>
<evidence type="ECO:0000313" key="8">
    <source>
        <dbReference type="Proteomes" id="UP000612808"/>
    </source>
</evidence>
<dbReference type="RefSeq" id="WP_203664666.1">
    <property type="nucleotide sequence ID" value="NZ_BAAAZM010000026.1"/>
</dbReference>
<evidence type="ECO:0000256" key="2">
    <source>
        <dbReference type="ARBA" id="ARBA00022741"/>
    </source>
</evidence>
<dbReference type="Proteomes" id="UP000612808">
    <property type="component" value="Unassembled WGS sequence"/>
</dbReference>
<keyword evidence="5" id="KW-0143">Chaperone</keyword>
<dbReference type="EMBL" id="BOMB01000051">
    <property type="protein sequence ID" value="GID16081.1"/>
    <property type="molecule type" value="Genomic_DNA"/>
</dbReference>
<dbReference type="GO" id="GO:0005524">
    <property type="term" value="F:ATP binding"/>
    <property type="evidence" value="ECO:0007669"/>
    <property type="project" value="UniProtKB-KW"/>
</dbReference>
<protein>
    <recommendedName>
        <fullName evidence="9">Hsp70 protein</fullName>
    </recommendedName>
</protein>
<dbReference type="GO" id="GO:0140662">
    <property type="term" value="F:ATP-dependent protein folding chaperone"/>
    <property type="evidence" value="ECO:0007669"/>
    <property type="project" value="InterPro"/>
</dbReference>
<reference evidence="7" key="1">
    <citation type="submission" date="2021-01" db="EMBL/GenBank/DDBJ databases">
        <title>Whole genome shotgun sequence of Actinocatenispora rupis NBRC 107355.</title>
        <authorList>
            <person name="Komaki H."/>
            <person name="Tamura T."/>
        </authorList>
    </citation>
    <scope>NUCLEOTIDE SEQUENCE</scope>
    <source>
        <strain evidence="7">NBRC 107355</strain>
    </source>
</reference>
<dbReference type="PRINTS" id="PR00301">
    <property type="entry name" value="HEATSHOCK70"/>
</dbReference>
<evidence type="ECO:0000313" key="7">
    <source>
        <dbReference type="EMBL" id="GID16081.1"/>
    </source>
</evidence>
<dbReference type="InterPro" id="IPR043129">
    <property type="entry name" value="ATPase_NBD"/>
</dbReference>
<keyword evidence="3" id="KW-0067">ATP-binding</keyword>